<dbReference type="SMART" id="SM00052">
    <property type="entry name" value="EAL"/>
    <property type="match status" value="1"/>
</dbReference>
<dbReference type="SUPFAM" id="SSF141868">
    <property type="entry name" value="EAL domain-like"/>
    <property type="match status" value="1"/>
</dbReference>
<name>A0A6J5JEA5_9BURK</name>
<protein>
    <submittedName>
        <fullName evidence="2">Putative diguanylate phosphodiesterase</fullName>
    </submittedName>
</protein>
<dbReference type="Gene3D" id="3.20.20.450">
    <property type="entry name" value="EAL domain"/>
    <property type="match status" value="1"/>
</dbReference>
<dbReference type="AlphaFoldDB" id="A0A6J5JEA5"/>
<dbReference type="PANTHER" id="PTHR33121:SF76">
    <property type="entry name" value="SIGNALING PROTEIN"/>
    <property type="match status" value="1"/>
</dbReference>
<dbReference type="PANTHER" id="PTHR33121">
    <property type="entry name" value="CYCLIC DI-GMP PHOSPHODIESTERASE PDEF"/>
    <property type="match status" value="1"/>
</dbReference>
<dbReference type="EMBL" id="CABWIK020000024">
    <property type="protein sequence ID" value="CAB3969878.1"/>
    <property type="molecule type" value="Genomic_DNA"/>
</dbReference>
<feature type="domain" description="EAL" evidence="1">
    <location>
        <begin position="44"/>
        <end position="296"/>
    </location>
</feature>
<dbReference type="Proteomes" id="UP000494322">
    <property type="component" value="Unassembled WGS sequence"/>
</dbReference>
<gene>
    <name evidence="2" type="ORF">BCO9919_03982</name>
</gene>
<dbReference type="SUPFAM" id="SSF103190">
    <property type="entry name" value="Sensory domain-like"/>
    <property type="match status" value="1"/>
</dbReference>
<reference evidence="2 3" key="1">
    <citation type="submission" date="2020-04" db="EMBL/GenBank/DDBJ databases">
        <authorList>
            <person name="Depoorter E."/>
        </authorList>
    </citation>
    <scope>NUCLEOTIDE SEQUENCE [LARGE SCALE GENOMIC DNA]</scope>
    <source>
        <strain evidence="2 3">BCC0132</strain>
    </source>
</reference>
<accession>A0A6J5JEA5</accession>
<evidence type="ECO:0000313" key="3">
    <source>
        <dbReference type="Proteomes" id="UP000494322"/>
    </source>
</evidence>
<dbReference type="GO" id="GO:0071111">
    <property type="term" value="F:cyclic-guanylate-specific phosphodiesterase activity"/>
    <property type="evidence" value="ECO:0007669"/>
    <property type="project" value="InterPro"/>
</dbReference>
<dbReference type="CDD" id="cd01948">
    <property type="entry name" value="EAL"/>
    <property type="match status" value="1"/>
</dbReference>
<organism evidence="2 3">
    <name type="scientific">Burkholderia cenocepacia</name>
    <dbReference type="NCBI Taxonomy" id="95486"/>
    <lineage>
        <taxon>Bacteria</taxon>
        <taxon>Pseudomonadati</taxon>
        <taxon>Pseudomonadota</taxon>
        <taxon>Betaproteobacteria</taxon>
        <taxon>Burkholderiales</taxon>
        <taxon>Burkholderiaceae</taxon>
        <taxon>Burkholderia</taxon>
        <taxon>Burkholderia cepacia complex</taxon>
    </lineage>
</organism>
<dbReference type="Pfam" id="PF00563">
    <property type="entry name" value="EAL"/>
    <property type="match status" value="1"/>
</dbReference>
<dbReference type="InterPro" id="IPR050706">
    <property type="entry name" value="Cyclic-di-GMP_PDE-like"/>
</dbReference>
<dbReference type="PROSITE" id="PS50883">
    <property type="entry name" value="EAL"/>
    <property type="match status" value="1"/>
</dbReference>
<sequence length="455" mass="50024">MSFRVRRRVRLLQRGGAPSFCRLAPGTVDMKPARDLSLDSLLERLTPTPGGWVATYRTTTLRSVFQPVLSITHKRVVGYEALLRVVDPNGALISPAALFDKTRADADALLLDRLARCLHTANFVAQGIGDGWLFLNVNPRVLDSGLVQREFVEALCRHFALPPNRIVLEVVEQPSRDEAALARTIDMIQHRDFLIAIDDFGTGFSNFDRVWRARPDIVKLDRSLVVRSTGSADDRRIMHHLVSMLHQAGAMVLAEGVESDDSLQALMEADIDFVQGFQFGQPDASIAHASAAAPAMLDAAWQRFIARRHTPVVAEQPGFDAIERLVLSGAAAFSASGNLQDAAQRVFAVPAARRVFVTDETGEQFLPSIGARADDGQAGFTRLSPLFPETHSNWSRRPYFQRAIAAPGRVALMGPHFSLTEGRDCYTAAVAIRAQNRLVVFCVDFVLDSAGTVMR</sequence>
<dbReference type="InterPro" id="IPR035919">
    <property type="entry name" value="EAL_sf"/>
</dbReference>
<dbReference type="InterPro" id="IPR001633">
    <property type="entry name" value="EAL_dom"/>
</dbReference>
<evidence type="ECO:0000259" key="1">
    <source>
        <dbReference type="PROSITE" id="PS50883"/>
    </source>
</evidence>
<dbReference type="InterPro" id="IPR029151">
    <property type="entry name" value="Sensor-like_sf"/>
</dbReference>
<dbReference type="Gene3D" id="3.30.450.20">
    <property type="entry name" value="PAS domain"/>
    <property type="match status" value="1"/>
</dbReference>
<proteinExistence type="predicted"/>
<evidence type="ECO:0000313" key="2">
    <source>
        <dbReference type="EMBL" id="CAB3969878.1"/>
    </source>
</evidence>